<dbReference type="PROSITE" id="PS50928">
    <property type="entry name" value="ABC_TM1"/>
    <property type="match status" value="1"/>
</dbReference>
<evidence type="ECO:0000256" key="7">
    <source>
        <dbReference type="RuleBase" id="RU363032"/>
    </source>
</evidence>
<keyword evidence="5 7" id="KW-1133">Transmembrane helix</keyword>
<accession>A0ABW0VTT0</accession>
<feature type="transmembrane region" description="Helical" evidence="7">
    <location>
        <begin position="107"/>
        <end position="129"/>
    </location>
</feature>
<feature type="transmembrane region" description="Helical" evidence="7">
    <location>
        <begin position="141"/>
        <end position="162"/>
    </location>
</feature>
<proteinExistence type="inferred from homology"/>
<keyword evidence="3" id="KW-1003">Cell membrane</keyword>
<evidence type="ECO:0000256" key="6">
    <source>
        <dbReference type="ARBA" id="ARBA00023136"/>
    </source>
</evidence>
<dbReference type="InterPro" id="IPR000515">
    <property type="entry name" value="MetI-like"/>
</dbReference>
<evidence type="ECO:0000256" key="5">
    <source>
        <dbReference type="ARBA" id="ARBA00022989"/>
    </source>
</evidence>
<keyword evidence="10" id="KW-1185">Reference proteome</keyword>
<keyword evidence="6 7" id="KW-0472">Membrane</keyword>
<protein>
    <submittedName>
        <fullName evidence="9">Carbohydrate ABC transporter permease</fullName>
    </submittedName>
</protein>
<evidence type="ECO:0000256" key="4">
    <source>
        <dbReference type="ARBA" id="ARBA00022692"/>
    </source>
</evidence>
<dbReference type="SUPFAM" id="SSF161098">
    <property type="entry name" value="MetI-like"/>
    <property type="match status" value="1"/>
</dbReference>
<reference evidence="10" key="1">
    <citation type="journal article" date="2019" name="Int. J. Syst. Evol. Microbiol.">
        <title>The Global Catalogue of Microorganisms (GCM) 10K type strain sequencing project: providing services to taxonomists for standard genome sequencing and annotation.</title>
        <authorList>
            <consortium name="The Broad Institute Genomics Platform"/>
            <consortium name="The Broad Institute Genome Sequencing Center for Infectious Disease"/>
            <person name="Wu L."/>
            <person name="Ma J."/>
        </authorList>
    </citation>
    <scope>NUCLEOTIDE SEQUENCE [LARGE SCALE GENOMIC DNA]</scope>
    <source>
        <strain evidence="10">CGMCC 1.3240</strain>
    </source>
</reference>
<dbReference type="InterPro" id="IPR035906">
    <property type="entry name" value="MetI-like_sf"/>
</dbReference>
<evidence type="ECO:0000259" key="8">
    <source>
        <dbReference type="PROSITE" id="PS50928"/>
    </source>
</evidence>
<evidence type="ECO:0000256" key="1">
    <source>
        <dbReference type="ARBA" id="ARBA00004651"/>
    </source>
</evidence>
<dbReference type="PANTHER" id="PTHR43744:SF12">
    <property type="entry name" value="ABC TRANSPORTER PERMEASE PROTEIN MG189-RELATED"/>
    <property type="match status" value="1"/>
</dbReference>
<organism evidence="9 10">
    <name type="scientific">Paenibacillus solisilvae</name>
    <dbReference type="NCBI Taxonomy" id="2486751"/>
    <lineage>
        <taxon>Bacteria</taxon>
        <taxon>Bacillati</taxon>
        <taxon>Bacillota</taxon>
        <taxon>Bacilli</taxon>
        <taxon>Bacillales</taxon>
        <taxon>Paenibacillaceae</taxon>
        <taxon>Paenibacillus</taxon>
    </lineage>
</organism>
<evidence type="ECO:0000256" key="3">
    <source>
        <dbReference type="ARBA" id="ARBA00022475"/>
    </source>
</evidence>
<dbReference type="Proteomes" id="UP001596047">
    <property type="component" value="Unassembled WGS sequence"/>
</dbReference>
<gene>
    <name evidence="9" type="ORF">ACFPYJ_00380</name>
</gene>
<evidence type="ECO:0000313" key="10">
    <source>
        <dbReference type="Proteomes" id="UP001596047"/>
    </source>
</evidence>
<evidence type="ECO:0000256" key="2">
    <source>
        <dbReference type="ARBA" id="ARBA00022448"/>
    </source>
</evidence>
<dbReference type="Gene3D" id="1.10.3720.10">
    <property type="entry name" value="MetI-like"/>
    <property type="match status" value="1"/>
</dbReference>
<evidence type="ECO:0000313" key="9">
    <source>
        <dbReference type="EMBL" id="MFC5647605.1"/>
    </source>
</evidence>
<sequence length="276" mass="31377">MNKKLSKINLILLWAVLIVIAVLFIFPFIMMLSGSFSDTREIIPRKNFWIPEYLYYGNYKNFFGSSEALPWIINSFIYGVIPVVTGTFINTLVGYIFAKKRFRGSNLLFFLFLSMMMIPAQVSLVPNYIMYTNVFDFINSYSAILVPGLWSISNMFLMRQFASTLPDSIIEAAEIDGSGDFKTFFLIVFPMLKTPIAVMGLFAFLAYWNLYLPVLIYMNDQSLYNLTVGVGTMVQLDGNYGMQMLGAVVCMVPVFIFYVSCQKYIVEGINLSGLKG</sequence>
<dbReference type="RefSeq" id="WP_379186052.1">
    <property type="nucleotide sequence ID" value="NZ_JBHSOW010000004.1"/>
</dbReference>
<dbReference type="Pfam" id="PF00528">
    <property type="entry name" value="BPD_transp_1"/>
    <property type="match status" value="1"/>
</dbReference>
<feature type="domain" description="ABC transmembrane type-1" evidence="8">
    <location>
        <begin position="72"/>
        <end position="261"/>
    </location>
</feature>
<keyword evidence="4 7" id="KW-0812">Transmembrane</keyword>
<feature type="transmembrane region" description="Helical" evidence="7">
    <location>
        <begin position="183"/>
        <end position="208"/>
    </location>
</feature>
<dbReference type="EMBL" id="JBHSOW010000004">
    <property type="protein sequence ID" value="MFC5647605.1"/>
    <property type="molecule type" value="Genomic_DNA"/>
</dbReference>
<feature type="transmembrane region" description="Helical" evidence="7">
    <location>
        <begin position="76"/>
        <end position="98"/>
    </location>
</feature>
<feature type="transmembrane region" description="Helical" evidence="7">
    <location>
        <begin position="12"/>
        <end position="32"/>
    </location>
</feature>
<comment type="similarity">
    <text evidence="7">Belongs to the binding-protein-dependent transport system permease family.</text>
</comment>
<feature type="transmembrane region" description="Helical" evidence="7">
    <location>
        <begin position="240"/>
        <end position="259"/>
    </location>
</feature>
<dbReference type="CDD" id="cd06261">
    <property type="entry name" value="TM_PBP2"/>
    <property type="match status" value="1"/>
</dbReference>
<dbReference type="PANTHER" id="PTHR43744">
    <property type="entry name" value="ABC TRANSPORTER PERMEASE PROTEIN MG189-RELATED-RELATED"/>
    <property type="match status" value="1"/>
</dbReference>
<keyword evidence="2 7" id="KW-0813">Transport</keyword>
<comment type="subcellular location">
    <subcellularLocation>
        <location evidence="1 7">Cell membrane</location>
        <topology evidence="1 7">Multi-pass membrane protein</topology>
    </subcellularLocation>
</comment>
<name>A0ABW0VTT0_9BACL</name>
<comment type="caution">
    <text evidence="9">The sequence shown here is derived from an EMBL/GenBank/DDBJ whole genome shotgun (WGS) entry which is preliminary data.</text>
</comment>